<feature type="transmembrane region" description="Helical" evidence="6">
    <location>
        <begin position="21"/>
        <end position="44"/>
    </location>
</feature>
<reference evidence="7 8" key="1">
    <citation type="journal article" date="2015" name="Fungal Genet. Biol.">
        <title>Evolution of novel wood decay mechanisms in Agaricales revealed by the genome sequences of Fistulina hepatica and Cylindrobasidium torrendii.</title>
        <authorList>
            <person name="Floudas D."/>
            <person name="Held B.W."/>
            <person name="Riley R."/>
            <person name="Nagy L.G."/>
            <person name="Koehler G."/>
            <person name="Ransdell A.S."/>
            <person name="Younus H."/>
            <person name="Chow J."/>
            <person name="Chiniquy J."/>
            <person name="Lipzen A."/>
            <person name="Tritt A."/>
            <person name="Sun H."/>
            <person name="Haridas S."/>
            <person name="LaButti K."/>
            <person name="Ohm R.A."/>
            <person name="Kues U."/>
            <person name="Blanchette R.A."/>
            <person name="Grigoriev I.V."/>
            <person name="Minto R.E."/>
            <person name="Hibbett D.S."/>
        </authorList>
    </citation>
    <scope>NUCLEOTIDE SEQUENCE [LARGE SCALE GENOMIC DNA]</scope>
    <source>
        <strain evidence="7 8">FP15055 ss-10</strain>
    </source>
</reference>
<evidence type="ECO:0000256" key="6">
    <source>
        <dbReference type="SAM" id="Phobius"/>
    </source>
</evidence>
<evidence type="ECO:0000313" key="7">
    <source>
        <dbReference type="EMBL" id="KIY72354.1"/>
    </source>
</evidence>
<dbReference type="STRING" id="1314674.A0A0D7BQA6"/>
<feature type="transmembrane region" description="Helical" evidence="6">
    <location>
        <begin position="178"/>
        <end position="200"/>
    </location>
</feature>
<dbReference type="AlphaFoldDB" id="A0A0D7BQA6"/>
<feature type="transmembrane region" description="Helical" evidence="6">
    <location>
        <begin position="56"/>
        <end position="74"/>
    </location>
</feature>
<dbReference type="Proteomes" id="UP000054007">
    <property type="component" value="Unassembled WGS sequence"/>
</dbReference>
<keyword evidence="8" id="KW-1185">Reference proteome</keyword>
<evidence type="ECO:0000256" key="3">
    <source>
        <dbReference type="ARBA" id="ARBA00022989"/>
    </source>
</evidence>
<organism evidence="7 8">
    <name type="scientific">Cylindrobasidium torrendii FP15055 ss-10</name>
    <dbReference type="NCBI Taxonomy" id="1314674"/>
    <lineage>
        <taxon>Eukaryota</taxon>
        <taxon>Fungi</taxon>
        <taxon>Dikarya</taxon>
        <taxon>Basidiomycota</taxon>
        <taxon>Agaricomycotina</taxon>
        <taxon>Agaricomycetes</taxon>
        <taxon>Agaricomycetidae</taxon>
        <taxon>Agaricales</taxon>
        <taxon>Marasmiineae</taxon>
        <taxon>Physalacriaceae</taxon>
        <taxon>Cylindrobasidium</taxon>
    </lineage>
</organism>
<evidence type="ECO:0000256" key="2">
    <source>
        <dbReference type="ARBA" id="ARBA00022692"/>
    </source>
</evidence>
<feature type="transmembrane region" description="Helical" evidence="6">
    <location>
        <begin position="245"/>
        <end position="268"/>
    </location>
</feature>
<dbReference type="EMBL" id="KN880444">
    <property type="protein sequence ID" value="KIY72354.1"/>
    <property type="molecule type" value="Genomic_DNA"/>
</dbReference>
<keyword evidence="3 6" id="KW-1133">Transmembrane helix</keyword>
<feature type="transmembrane region" description="Helical" evidence="6">
    <location>
        <begin position="128"/>
        <end position="147"/>
    </location>
</feature>
<protein>
    <recommendedName>
        <fullName evidence="9">G-protein coupled receptors family 2 profile 2 domain-containing protein</fullName>
    </recommendedName>
</protein>
<proteinExistence type="predicted"/>
<evidence type="ECO:0000256" key="1">
    <source>
        <dbReference type="ARBA" id="ARBA00004141"/>
    </source>
</evidence>
<feature type="region of interest" description="Disordered" evidence="5">
    <location>
        <begin position="356"/>
        <end position="385"/>
    </location>
</feature>
<keyword evidence="2 6" id="KW-0812">Transmembrane</keyword>
<dbReference type="PANTHER" id="PTHR23112">
    <property type="entry name" value="G PROTEIN-COUPLED RECEPTOR 157-RELATED"/>
    <property type="match status" value="1"/>
</dbReference>
<dbReference type="GO" id="GO:0004930">
    <property type="term" value="F:G protein-coupled receptor activity"/>
    <property type="evidence" value="ECO:0007669"/>
    <property type="project" value="TreeGrafter"/>
</dbReference>
<feature type="transmembrane region" description="Helical" evidence="6">
    <location>
        <begin position="89"/>
        <end position="116"/>
    </location>
</feature>
<accession>A0A0D7BQA6</accession>
<evidence type="ECO:0008006" key="9">
    <source>
        <dbReference type="Google" id="ProtNLM"/>
    </source>
</evidence>
<comment type="subcellular location">
    <subcellularLocation>
        <location evidence="1">Membrane</location>
        <topology evidence="1">Multi-pass membrane protein</topology>
    </subcellularLocation>
</comment>
<evidence type="ECO:0000256" key="5">
    <source>
        <dbReference type="SAM" id="MobiDB-lite"/>
    </source>
</evidence>
<gene>
    <name evidence="7" type="ORF">CYLTODRAFT_417934</name>
</gene>
<evidence type="ECO:0000313" key="8">
    <source>
        <dbReference type="Proteomes" id="UP000054007"/>
    </source>
</evidence>
<name>A0A0D7BQA6_9AGAR</name>
<dbReference type="GO" id="GO:0005886">
    <property type="term" value="C:plasma membrane"/>
    <property type="evidence" value="ECO:0007669"/>
    <property type="project" value="TreeGrafter"/>
</dbReference>
<dbReference type="PANTHER" id="PTHR23112:SF0">
    <property type="entry name" value="TRANSMEMBRANE PROTEIN 116"/>
    <property type="match status" value="1"/>
</dbReference>
<dbReference type="OrthoDB" id="3251871at2759"/>
<keyword evidence="4 6" id="KW-0472">Membrane</keyword>
<evidence type="ECO:0000256" key="4">
    <source>
        <dbReference type="ARBA" id="ARBA00023136"/>
    </source>
</evidence>
<feature type="transmembrane region" description="Helical" evidence="6">
    <location>
        <begin position="288"/>
        <end position="309"/>
    </location>
</feature>
<dbReference type="Gene3D" id="1.20.1070.10">
    <property type="entry name" value="Rhodopsin 7-helix transmembrane proteins"/>
    <property type="match status" value="1"/>
</dbReference>
<dbReference type="GO" id="GO:0007189">
    <property type="term" value="P:adenylate cyclase-activating G protein-coupled receptor signaling pathway"/>
    <property type="evidence" value="ECO:0007669"/>
    <property type="project" value="TreeGrafter"/>
</dbReference>
<sequence>MPMTDDGFVFTDADNAVSLNLWAYSSFIGVGCCAIALICIGAVIAHSDSRKHLDRVSFRLVAWALLANMIFGVANGCAGMAPSGMRCTIAVWVVLLTLHLSTFLLFSVALNLQLVLVHGVNGQKMEKWYYICSISLALALTIPPLAAKQYGYDALTDACWYANSDSHERLKWQISTQIFWSVACAFGELVTFITVLVHMLRHQVMHGHVRSRSMSTGTRSRSASVDGQTVPKPPVNVYRGVIMRIALYPFASLVINSITVACDLYASVSDGITTEIAYRVLLLNDFCYGGRSIVYALLAITDPALVRALKSLWRAALSKTDASSNDSSTGAPKTTNMTQTQITVHIELNEIRQLDDGTTIPSSPTLKPMGSDDMPAVTSKDMDSEYDPAMARLEGMRRAQIERAMDMRQEAQERKQERRDFKRQI</sequence>